<feature type="compositionally biased region" description="Polar residues" evidence="1">
    <location>
        <begin position="28"/>
        <end position="39"/>
    </location>
</feature>
<dbReference type="Proteomes" id="UP001595420">
    <property type="component" value="Unassembled WGS sequence"/>
</dbReference>
<protein>
    <submittedName>
        <fullName evidence="2">Uncharacterized protein</fullName>
    </submittedName>
</protein>
<evidence type="ECO:0000256" key="1">
    <source>
        <dbReference type="SAM" id="MobiDB-lite"/>
    </source>
</evidence>
<organism evidence="2 3">
    <name type="scientific">Falsiroseomonas tokyonensis</name>
    <dbReference type="NCBI Taxonomy" id="430521"/>
    <lineage>
        <taxon>Bacteria</taxon>
        <taxon>Pseudomonadati</taxon>
        <taxon>Pseudomonadota</taxon>
        <taxon>Alphaproteobacteria</taxon>
        <taxon>Acetobacterales</taxon>
        <taxon>Roseomonadaceae</taxon>
        <taxon>Falsiroseomonas</taxon>
    </lineage>
</organism>
<gene>
    <name evidence="2" type="ORF">ACFOD3_27865</name>
</gene>
<evidence type="ECO:0000313" key="2">
    <source>
        <dbReference type="EMBL" id="MFC3003742.1"/>
    </source>
</evidence>
<accession>A0ABV7C1B1</accession>
<dbReference type="RefSeq" id="WP_216840192.1">
    <property type="nucleotide sequence ID" value="NZ_JAFNJS010000014.1"/>
</dbReference>
<feature type="region of interest" description="Disordered" evidence="1">
    <location>
        <begin position="19"/>
        <end position="61"/>
    </location>
</feature>
<comment type="caution">
    <text evidence="2">The sequence shown here is derived from an EMBL/GenBank/DDBJ whole genome shotgun (WGS) entry which is preliminary data.</text>
</comment>
<sequence>MTERADAVWPEFLERVLGDEPKPELQRQKLNNASPASTDVSERPKTAPAETRSPLVQSDPP</sequence>
<evidence type="ECO:0000313" key="3">
    <source>
        <dbReference type="Proteomes" id="UP001595420"/>
    </source>
</evidence>
<reference evidence="3" key="1">
    <citation type="journal article" date="2019" name="Int. J. Syst. Evol. Microbiol.">
        <title>The Global Catalogue of Microorganisms (GCM) 10K type strain sequencing project: providing services to taxonomists for standard genome sequencing and annotation.</title>
        <authorList>
            <consortium name="The Broad Institute Genomics Platform"/>
            <consortium name="The Broad Institute Genome Sequencing Center for Infectious Disease"/>
            <person name="Wu L."/>
            <person name="Ma J."/>
        </authorList>
    </citation>
    <scope>NUCLEOTIDE SEQUENCE [LARGE SCALE GENOMIC DNA]</scope>
    <source>
        <strain evidence="3">CGMCC 1.16855</strain>
    </source>
</reference>
<name>A0ABV7C1B1_9PROT</name>
<proteinExistence type="predicted"/>
<keyword evidence="3" id="KW-1185">Reference proteome</keyword>
<dbReference type="EMBL" id="JBHRSB010000014">
    <property type="protein sequence ID" value="MFC3003742.1"/>
    <property type="molecule type" value="Genomic_DNA"/>
</dbReference>